<dbReference type="EMBL" id="RCHU02000003">
    <property type="protein sequence ID" value="KAL3598356.1"/>
    <property type="molecule type" value="Genomic_DNA"/>
</dbReference>
<proteinExistence type="predicted"/>
<dbReference type="Proteomes" id="UP000309997">
    <property type="component" value="Unassembled WGS sequence"/>
</dbReference>
<evidence type="ECO:0000313" key="1">
    <source>
        <dbReference type="EMBL" id="KAL3598356.1"/>
    </source>
</evidence>
<accession>A0ACC4CLI5</accession>
<name>A0ACC4CLI5_POPAL</name>
<comment type="caution">
    <text evidence="1">The sequence shown here is derived from an EMBL/GenBank/DDBJ whole genome shotgun (WGS) entry which is preliminary data.</text>
</comment>
<keyword evidence="2" id="KW-1185">Reference proteome</keyword>
<sequence>LEYGDNGWAIVYTYSHAREKELALEKKERIELDRLDECSNFHSLESIRNGRRRLKDCHCIPRSRHCNSNDCMGLPWACNNRYSNRNCPYLRTATVAVAAGEGPELSLECSIKGSEDDKDLAALAEASDSDGSAKVSIPDPDLVLAPTKSFELRLPTRHFMVVSEGMMKEIKKDLDSQALSWPHG</sequence>
<gene>
    <name evidence="1" type="ORF">D5086_006274</name>
</gene>
<evidence type="ECO:0000313" key="2">
    <source>
        <dbReference type="Proteomes" id="UP000309997"/>
    </source>
</evidence>
<organism evidence="1 2">
    <name type="scientific">Populus alba</name>
    <name type="common">White poplar</name>
    <dbReference type="NCBI Taxonomy" id="43335"/>
    <lineage>
        <taxon>Eukaryota</taxon>
        <taxon>Viridiplantae</taxon>
        <taxon>Streptophyta</taxon>
        <taxon>Embryophyta</taxon>
        <taxon>Tracheophyta</taxon>
        <taxon>Spermatophyta</taxon>
        <taxon>Magnoliopsida</taxon>
        <taxon>eudicotyledons</taxon>
        <taxon>Gunneridae</taxon>
        <taxon>Pentapetalae</taxon>
        <taxon>rosids</taxon>
        <taxon>fabids</taxon>
        <taxon>Malpighiales</taxon>
        <taxon>Salicaceae</taxon>
        <taxon>Saliceae</taxon>
        <taxon>Populus</taxon>
    </lineage>
</organism>
<protein>
    <submittedName>
        <fullName evidence="1">Uncharacterized protein</fullName>
    </submittedName>
</protein>
<reference evidence="1 2" key="1">
    <citation type="journal article" date="2024" name="Plant Biotechnol. J.">
        <title>Genome and CRISPR/Cas9 system of a widespread forest tree (Populus alba) in the world.</title>
        <authorList>
            <person name="Liu Y.J."/>
            <person name="Jiang P.F."/>
            <person name="Han X.M."/>
            <person name="Li X.Y."/>
            <person name="Wang H.M."/>
            <person name="Wang Y.J."/>
            <person name="Wang X.X."/>
            <person name="Zeng Q.Y."/>
        </authorList>
    </citation>
    <scope>NUCLEOTIDE SEQUENCE [LARGE SCALE GENOMIC DNA]</scope>
    <source>
        <strain evidence="2">cv. PAL-ZL1</strain>
    </source>
</reference>
<feature type="non-terminal residue" evidence="1">
    <location>
        <position position="1"/>
    </location>
</feature>